<evidence type="ECO:0000313" key="3">
    <source>
        <dbReference type="Proteomes" id="UP001362999"/>
    </source>
</evidence>
<feature type="compositionally biased region" description="Basic residues" evidence="1">
    <location>
        <begin position="58"/>
        <end position="80"/>
    </location>
</feature>
<name>A0AAW0A762_9AGAR</name>
<proteinExistence type="predicted"/>
<dbReference type="EMBL" id="JAWWNJ010000081">
    <property type="protein sequence ID" value="KAK7001773.1"/>
    <property type="molecule type" value="Genomic_DNA"/>
</dbReference>
<comment type="caution">
    <text evidence="2">The sequence shown here is derived from an EMBL/GenBank/DDBJ whole genome shotgun (WGS) entry which is preliminary data.</text>
</comment>
<sequence>PSNAAHTKETGSQRDQCKRRAKEPQTRREEDGRQDKRRRARRREGNGCAAPPTAPCHMPRRRDRRRSWTRHDHRAIHHPTTKAPHSYTKSGVPSYHTDAARPRRERGNRRRRGTRSRSNETRPKTTQERPLPNPIPNSPSPTFCTYRIQNRERAPDDVAEVAGPAAIVKGGGGRGRGWEERRGRRRVRVKKKEKKRSRGGEVEGGGTGGGRRRASDIVVDIPPHRGDSDLTTPPAPPRCEVYRPKRDDEEQE</sequence>
<feature type="compositionally biased region" description="Basic and acidic residues" evidence="1">
    <location>
        <begin position="1"/>
        <end position="34"/>
    </location>
</feature>
<feature type="compositionally biased region" description="Basic residues" evidence="1">
    <location>
        <begin position="183"/>
        <end position="197"/>
    </location>
</feature>
<evidence type="ECO:0000313" key="2">
    <source>
        <dbReference type="EMBL" id="KAK7001773.1"/>
    </source>
</evidence>
<feature type="compositionally biased region" description="Basic and acidic residues" evidence="1">
    <location>
        <begin position="240"/>
        <end position="252"/>
    </location>
</feature>
<evidence type="ECO:0000256" key="1">
    <source>
        <dbReference type="SAM" id="MobiDB-lite"/>
    </source>
</evidence>
<feature type="compositionally biased region" description="Basic and acidic residues" evidence="1">
    <location>
        <begin position="117"/>
        <end position="127"/>
    </location>
</feature>
<gene>
    <name evidence="2" type="ORF">R3P38DRAFT_1768730</name>
</gene>
<reference evidence="2 3" key="1">
    <citation type="journal article" date="2024" name="J Genomics">
        <title>Draft genome sequencing and assembly of Favolaschia claudopus CIRM-BRFM 2984 isolated from oak limbs.</title>
        <authorList>
            <person name="Navarro D."/>
            <person name="Drula E."/>
            <person name="Chaduli D."/>
            <person name="Cazenave R."/>
            <person name="Ahrendt S."/>
            <person name="Wang J."/>
            <person name="Lipzen A."/>
            <person name="Daum C."/>
            <person name="Barry K."/>
            <person name="Grigoriev I.V."/>
            <person name="Favel A."/>
            <person name="Rosso M.N."/>
            <person name="Martin F."/>
        </authorList>
    </citation>
    <scope>NUCLEOTIDE SEQUENCE [LARGE SCALE GENOMIC DNA]</scope>
    <source>
        <strain evidence="2 3">CIRM-BRFM 2984</strain>
    </source>
</reference>
<organism evidence="2 3">
    <name type="scientific">Favolaschia claudopus</name>
    <dbReference type="NCBI Taxonomy" id="2862362"/>
    <lineage>
        <taxon>Eukaryota</taxon>
        <taxon>Fungi</taxon>
        <taxon>Dikarya</taxon>
        <taxon>Basidiomycota</taxon>
        <taxon>Agaricomycotina</taxon>
        <taxon>Agaricomycetes</taxon>
        <taxon>Agaricomycetidae</taxon>
        <taxon>Agaricales</taxon>
        <taxon>Marasmiineae</taxon>
        <taxon>Mycenaceae</taxon>
        <taxon>Favolaschia</taxon>
    </lineage>
</organism>
<accession>A0AAW0A762</accession>
<dbReference type="Proteomes" id="UP001362999">
    <property type="component" value="Unassembled WGS sequence"/>
</dbReference>
<dbReference type="AlphaFoldDB" id="A0AAW0A762"/>
<keyword evidence="3" id="KW-1185">Reference proteome</keyword>
<feature type="region of interest" description="Disordered" evidence="1">
    <location>
        <begin position="1"/>
        <end position="252"/>
    </location>
</feature>
<feature type="non-terminal residue" evidence="2">
    <location>
        <position position="1"/>
    </location>
</feature>
<feature type="compositionally biased region" description="Basic residues" evidence="1">
    <location>
        <begin position="103"/>
        <end position="115"/>
    </location>
</feature>
<protein>
    <submittedName>
        <fullName evidence="2">Uncharacterized protein</fullName>
    </submittedName>
</protein>